<dbReference type="Proteomes" id="UP000608890">
    <property type="component" value="Unassembled WGS sequence"/>
</dbReference>
<evidence type="ECO:0000256" key="1">
    <source>
        <dbReference type="SAM" id="SignalP"/>
    </source>
</evidence>
<evidence type="ECO:0008006" key="4">
    <source>
        <dbReference type="Google" id="ProtNLM"/>
    </source>
</evidence>
<dbReference type="RefSeq" id="WP_229706301.1">
    <property type="nucleotide sequence ID" value="NZ_BMNB01000022.1"/>
</dbReference>
<keyword evidence="3" id="KW-1185">Reference proteome</keyword>
<feature type="signal peptide" evidence="1">
    <location>
        <begin position="1"/>
        <end position="32"/>
    </location>
</feature>
<dbReference type="EMBL" id="BMNB01000022">
    <property type="protein sequence ID" value="GGM53651.1"/>
    <property type="molecule type" value="Genomic_DNA"/>
</dbReference>
<feature type="chain" id="PRO_5036857325" description="Spore-associated protein A" evidence="1">
    <location>
        <begin position="33"/>
        <end position="154"/>
    </location>
</feature>
<dbReference type="AlphaFoldDB" id="A0A917U393"/>
<organism evidence="2 3">
    <name type="scientific">Micromonospora sonchi</name>
    <dbReference type="NCBI Taxonomy" id="1763543"/>
    <lineage>
        <taxon>Bacteria</taxon>
        <taxon>Bacillati</taxon>
        <taxon>Actinomycetota</taxon>
        <taxon>Actinomycetes</taxon>
        <taxon>Micromonosporales</taxon>
        <taxon>Micromonosporaceae</taxon>
        <taxon>Micromonospora</taxon>
    </lineage>
</organism>
<protein>
    <recommendedName>
        <fullName evidence="4">Spore-associated protein A</fullName>
    </recommendedName>
</protein>
<sequence length="154" mass="16076">MIRRTLRRAGVLAVGLVTLAATGLIAAAPAQAATSCSGTVTYSKTVSRSGSPIGELIIYYNSSNGGTNSACFYHRGVSYGKSALTGVHIARCAQRSGEGRTCDFDVLSNPDEGSYSYYAGPVGVTGTANKCVSAKGWIVWDFKVYIVDSLTQGC</sequence>
<evidence type="ECO:0000313" key="3">
    <source>
        <dbReference type="Proteomes" id="UP000608890"/>
    </source>
</evidence>
<reference evidence="2" key="2">
    <citation type="submission" date="2020-09" db="EMBL/GenBank/DDBJ databases">
        <authorList>
            <person name="Sun Q."/>
            <person name="Zhou Y."/>
        </authorList>
    </citation>
    <scope>NUCLEOTIDE SEQUENCE</scope>
    <source>
        <strain evidence="2">CGMCC 4.7312</strain>
    </source>
</reference>
<gene>
    <name evidence="2" type="ORF">GCM10011608_43180</name>
</gene>
<comment type="caution">
    <text evidence="2">The sequence shown here is derived from an EMBL/GenBank/DDBJ whole genome shotgun (WGS) entry which is preliminary data.</text>
</comment>
<proteinExistence type="predicted"/>
<accession>A0A917U393</accession>
<name>A0A917U393_9ACTN</name>
<evidence type="ECO:0000313" key="2">
    <source>
        <dbReference type="EMBL" id="GGM53651.1"/>
    </source>
</evidence>
<keyword evidence="1" id="KW-0732">Signal</keyword>
<reference evidence="2" key="1">
    <citation type="journal article" date="2014" name="Int. J. Syst. Evol. Microbiol.">
        <title>Complete genome sequence of Corynebacterium casei LMG S-19264T (=DSM 44701T), isolated from a smear-ripened cheese.</title>
        <authorList>
            <consortium name="US DOE Joint Genome Institute (JGI-PGF)"/>
            <person name="Walter F."/>
            <person name="Albersmeier A."/>
            <person name="Kalinowski J."/>
            <person name="Ruckert C."/>
        </authorList>
    </citation>
    <scope>NUCLEOTIDE SEQUENCE</scope>
    <source>
        <strain evidence="2">CGMCC 4.7312</strain>
    </source>
</reference>